<reference evidence="4 5" key="2">
    <citation type="journal article" date="2014" name="Mol. Microbiol.">
        <title>Crystal structure of an HD-GYP domain cyclic-di-GMP phosphodiesterase reveals an enzyme with a novel trinuclear catalytic iron centre.</title>
        <authorList>
            <person name="Bellini D."/>
            <person name="Caly D.L."/>
            <person name="McCarthy Y."/>
            <person name="Bumann M."/>
            <person name="An S.Q."/>
            <person name="Dow J.M."/>
            <person name="Ryan R.P."/>
            <person name="Walsh M.A."/>
        </authorList>
    </citation>
    <scope>X-RAY CRYSTALLOGRAPHY (2.03 ANGSTROMS) OF 2-363 IN COMPLEX WITH CYCLIC DIGUANOSINE MONOPHOSPHATE; IRON AND SUCCINATE</scope>
</reference>
<dbReference type="CDD" id="cd00077">
    <property type="entry name" value="HDc"/>
    <property type="match status" value="1"/>
</dbReference>
<gene>
    <name evidence="2" type="ordered locus">PERMA_0986</name>
</gene>
<feature type="binding site" evidence="4 5">
    <location>
        <position position="189"/>
    </location>
    <ligand>
        <name>Fe(3+)</name>
        <dbReference type="ChEBI" id="CHEBI:29034"/>
        <label>1</label>
    </ligand>
</feature>
<dbReference type="GO" id="GO:0000166">
    <property type="term" value="F:nucleotide binding"/>
    <property type="evidence" value="ECO:0007669"/>
    <property type="project" value="UniProtKB-KW"/>
</dbReference>
<dbReference type="Proteomes" id="UP000001366">
    <property type="component" value="Chromosome"/>
</dbReference>
<dbReference type="PaxDb" id="123214-PERMA_0986"/>
<dbReference type="PDB" id="4MCW">
    <property type="method" value="X-ray"/>
    <property type="resolution" value="2.03 A"/>
    <property type="chains" value="A/B=2-363"/>
</dbReference>
<dbReference type="InterPro" id="IPR029016">
    <property type="entry name" value="GAF-like_dom_sf"/>
</dbReference>
<dbReference type="PANTHER" id="PTHR43155:SF2">
    <property type="entry name" value="CYCLIC DI-GMP PHOSPHODIESTERASE PA4108"/>
    <property type="match status" value="1"/>
</dbReference>
<feature type="binding site" evidence="5">
    <location>
        <position position="179"/>
    </location>
    <ligand>
        <name>succinate</name>
        <dbReference type="ChEBI" id="CHEBI:30031"/>
        <label>2</label>
    </ligand>
</feature>
<feature type="binding site" evidence="5">
    <location>
        <position position="237"/>
    </location>
    <ligand>
        <name>3',3'-c-di-GMP</name>
        <dbReference type="ChEBI" id="CHEBI:58805"/>
    </ligand>
</feature>
<feature type="binding site" evidence="4 5">
    <location>
        <position position="222"/>
    </location>
    <ligand>
        <name>Fe(3+)</name>
        <dbReference type="ChEBI" id="CHEBI:29034"/>
        <label>2</label>
    </ligand>
</feature>
<dbReference type="Pfam" id="PF13487">
    <property type="entry name" value="HD_5"/>
    <property type="match status" value="1"/>
</dbReference>
<feature type="binding site" evidence="4 5">
    <location>
        <position position="285"/>
    </location>
    <ligand>
        <name>succinate</name>
        <dbReference type="ChEBI" id="CHEBI:30031"/>
        <label>3</label>
    </ligand>
</feature>
<protein>
    <submittedName>
        <fullName evidence="2">Metal dependent phosphohydrolase</fullName>
    </submittedName>
</protein>
<feature type="binding site" evidence="4">
    <location>
        <position position="222"/>
    </location>
    <ligand>
        <name>succinate</name>
        <dbReference type="ChEBI" id="CHEBI:30031"/>
        <label>1</label>
    </ligand>
</feature>
<dbReference type="Gene3D" id="3.30.450.40">
    <property type="match status" value="1"/>
</dbReference>
<evidence type="ECO:0000259" key="1">
    <source>
        <dbReference type="PROSITE" id="PS51832"/>
    </source>
</evidence>
<dbReference type="STRING" id="123214.PERMA_0986"/>
<accession>C0QQ26</accession>
<dbReference type="PANTHER" id="PTHR43155">
    <property type="entry name" value="CYCLIC DI-GMP PHOSPHODIESTERASE PA4108-RELATED"/>
    <property type="match status" value="1"/>
</dbReference>
<feature type="binding site" evidence="5">
    <location>
        <position position="285"/>
    </location>
    <ligand>
        <name>3',3'-c-di-GMP</name>
        <dbReference type="ChEBI" id="CHEBI:58805"/>
    </ligand>
</feature>
<dbReference type="GO" id="GO:0016787">
    <property type="term" value="F:hydrolase activity"/>
    <property type="evidence" value="ECO:0007669"/>
    <property type="project" value="UniProtKB-KW"/>
</dbReference>
<dbReference type="EMBL" id="CP001230">
    <property type="protein sequence ID" value="ACO03551.1"/>
    <property type="molecule type" value="Genomic_DNA"/>
</dbReference>
<dbReference type="OrthoDB" id="9377at2"/>
<dbReference type="RefSeq" id="WP_012675790.1">
    <property type="nucleotide sequence ID" value="NC_012440.1"/>
</dbReference>
<keyword evidence="4 5" id="KW-0002">3D-structure</keyword>
<feature type="binding site" evidence="4 5">
    <location>
        <position position="276"/>
    </location>
    <ligand>
        <name>Fe(3+)</name>
        <dbReference type="ChEBI" id="CHEBI:29034"/>
        <label>2</label>
    </ligand>
</feature>
<reference evidence="2 3" key="1">
    <citation type="journal article" date="2009" name="J. Bacteriol.">
        <title>Complete and draft genome sequences of six members of the Aquificales.</title>
        <authorList>
            <person name="Reysenbach A.L."/>
            <person name="Hamamura N."/>
            <person name="Podar M."/>
            <person name="Griffiths E."/>
            <person name="Ferreira S."/>
            <person name="Hochstein R."/>
            <person name="Heidelberg J."/>
            <person name="Johnson J."/>
            <person name="Mead D."/>
            <person name="Pohorille A."/>
            <person name="Sarmiento M."/>
            <person name="Schweighofer K."/>
            <person name="Seshadri R."/>
            <person name="Voytek M.A."/>
        </authorList>
    </citation>
    <scope>NUCLEOTIDE SEQUENCE [LARGE SCALE GENOMIC DNA]</scope>
    <source>
        <strain evidence="3">DSM 14350 / EX-H1</strain>
    </source>
</reference>
<dbReference type="InterPro" id="IPR006675">
    <property type="entry name" value="HDIG_dom"/>
</dbReference>
<feature type="binding site" evidence="4 5">
    <location>
        <position position="305"/>
    </location>
    <ligand>
        <name>Fe(3+)</name>
        <dbReference type="ChEBI" id="CHEBI:29034"/>
        <label>1</label>
    </ligand>
</feature>
<dbReference type="PDB" id="4MDZ">
    <property type="method" value="X-ray"/>
    <property type="resolution" value="2.68 A"/>
    <property type="chains" value="A/B=2-363"/>
</dbReference>
<dbReference type="InterPro" id="IPR003018">
    <property type="entry name" value="GAF"/>
</dbReference>
<keyword evidence="4 5" id="KW-0479">Metal-binding</keyword>
<dbReference type="PROSITE" id="PS51832">
    <property type="entry name" value="HD_GYP"/>
    <property type="match status" value="1"/>
</dbReference>
<dbReference type="Pfam" id="PF01590">
    <property type="entry name" value="GAF"/>
    <property type="match status" value="1"/>
</dbReference>
<evidence type="ECO:0007829" key="6">
    <source>
        <dbReference type="PDB" id="4ME4"/>
    </source>
</evidence>
<evidence type="ECO:0007829" key="4">
    <source>
        <dbReference type="PDB" id="4MCW"/>
    </source>
</evidence>
<dbReference type="SMART" id="SM00471">
    <property type="entry name" value="HDc"/>
    <property type="match status" value="1"/>
</dbReference>
<feature type="domain" description="HD-GYP" evidence="1">
    <location>
        <begin position="164"/>
        <end position="361"/>
    </location>
</feature>
<feature type="binding site" evidence="5">
    <location>
        <position position="338"/>
    </location>
    <ligand>
        <name>succinate</name>
        <dbReference type="ChEBI" id="CHEBI:30031"/>
        <label>5</label>
    </ligand>
</feature>
<dbReference type="SMART" id="SM00065">
    <property type="entry name" value="GAF"/>
    <property type="match status" value="1"/>
</dbReference>
<feature type="binding site" evidence="5">
    <location>
        <position position="314"/>
    </location>
    <ligand>
        <name>3',3'-c-di-GMP</name>
        <dbReference type="ChEBI" id="CHEBI:58805"/>
    </ligand>
</feature>
<proteinExistence type="evidence at protein level"/>
<feature type="binding site" evidence="4 5">
    <location>
        <position position="185"/>
    </location>
    <ligand>
        <name>Fe(3+)</name>
        <dbReference type="ChEBI" id="CHEBI:29034"/>
        <label>1</label>
    </ligand>
</feature>
<feature type="binding site" evidence="5">
    <location>
        <position position="235"/>
    </location>
    <ligand>
        <name>3',3'-c-di-GMP</name>
        <dbReference type="ChEBI" id="CHEBI:58805"/>
    </ligand>
</feature>
<dbReference type="eggNOG" id="COG2203">
    <property type="taxonomic scope" value="Bacteria"/>
</dbReference>
<dbReference type="PDBsum" id="4MCW"/>
<dbReference type="InterPro" id="IPR003607">
    <property type="entry name" value="HD/PDEase_dom"/>
</dbReference>
<evidence type="ECO:0000313" key="2">
    <source>
        <dbReference type="EMBL" id="ACO03551.1"/>
    </source>
</evidence>
<dbReference type="SMR" id="C0QQ26"/>
<evidence type="ECO:0007829" key="5">
    <source>
        <dbReference type="PDB" id="4MDZ"/>
    </source>
</evidence>
<feature type="binding site" evidence="4 5">
    <location>
        <position position="250"/>
    </location>
    <ligand>
        <name>Fe(3+)</name>
        <dbReference type="ChEBI" id="CHEBI:29034"/>
        <label>2</label>
    </ligand>
</feature>
<dbReference type="Gene3D" id="1.10.3210.10">
    <property type="entry name" value="Hypothetical protein af1432"/>
    <property type="match status" value="1"/>
</dbReference>
<dbReference type="GO" id="GO:0046872">
    <property type="term" value="F:metal ion binding"/>
    <property type="evidence" value="ECO:0007669"/>
    <property type="project" value="UniProtKB-KW"/>
</dbReference>
<organism evidence="2 3">
    <name type="scientific">Persephonella marina (strain DSM 14350 / EX-H1)</name>
    <dbReference type="NCBI Taxonomy" id="123214"/>
    <lineage>
        <taxon>Bacteria</taxon>
        <taxon>Pseudomonadati</taxon>
        <taxon>Aquificota</taxon>
        <taxon>Aquificia</taxon>
        <taxon>Aquificales</taxon>
        <taxon>Hydrogenothermaceae</taxon>
        <taxon>Persephonella</taxon>
    </lineage>
</organism>
<evidence type="ECO:0000313" key="3">
    <source>
        <dbReference type="Proteomes" id="UP000001366"/>
    </source>
</evidence>
<dbReference type="PDBsum" id="4ME4"/>
<keyword evidence="3" id="KW-1185">Reference proteome</keyword>
<feature type="binding site" evidence="5">
    <location>
        <position position="302"/>
    </location>
    <ligand>
        <name>succinate</name>
        <dbReference type="ChEBI" id="CHEBI:30031"/>
        <label>5</label>
    </ligand>
</feature>
<dbReference type="eggNOG" id="COG3437">
    <property type="taxonomic scope" value="Bacteria"/>
</dbReference>
<feature type="binding site" evidence="4">
    <location>
        <position position="225"/>
    </location>
    <ligand>
        <name>succinate</name>
        <dbReference type="ChEBI" id="CHEBI:30031"/>
        <label>3</label>
    </ligand>
</feature>
<dbReference type="NCBIfam" id="TIGR00277">
    <property type="entry name" value="HDIG"/>
    <property type="match status" value="1"/>
</dbReference>
<keyword evidence="5" id="KW-0547">Nucleotide-binding</keyword>
<dbReference type="PDBsum" id="4MDZ"/>
<dbReference type="PDB" id="4ME4">
    <property type="method" value="X-ray"/>
    <property type="resolution" value="2.55 A"/>
    <property type="chains" value="A/B=2-363"/>
</dbReference>
<dbReference type="InterPro" id="IPR037522">
    <property type="entry name" value="HD_GYP_dom"/>
</dbReference>
<feature type="binding site" evidence="6">
    <location>
        <position position="302"/>
    </location>
    <ligand>
        <name>succinate</name>
        <dbReference type="ChEBI" id="CHEBI:30031"/>
        <label>4</label>
    </ligand>
</feature>
<dbReference type="KEGG" id="pmx:PERMA_0986"/>
<feature type="binding site" evidence="4">
    <location>
        <position position="179"/>
    </location>
    <ligand>
        <name>succinate</name>
        <dbReference type="ChEBI" id="CHEBI:30031"/>
        <label>1</label>
    </ligand>
</feature>
<dbReference type="AlphaFoldDB" id="C0QQ26"/>
<dbReference type="SUPFAM" id="SSF55781">
    <property type="entry name" value="GAF domain-like"/>
    <property type="match status" value="1"/>
</dbReference>
<dbReference type="HOGENOM" id="CLU_000445_92_13_0"/>
<keyword evidence="2" id="KW-0378">Hydrolase</keyword>
<feature type="binding site" evidence="4 5">
    <location>
        <position position="222"/>
    </location>
    <ligand>
        <name>Fe(3+)</name>
        <dbReference type="ChEBI" id="CHEBI:29034"/>
        <label>1</label>
    </ligand>
</feature>
<feature type="binding site" evidence="4 5">
    <location>
        <position position="277"/>
    </location>
    <ligand>
        <name>Fe(3+)</name>
        <dbReference type="ChEBI" id="CHEBI:29034"/>
        <label>2</label>
    </ligand>
</feature>
<name>C0QQ26_PERMH</name>
<feature type="binding site" evidence="4">
    <location>
        <position position="225"/>
    </location>
    <ligand>
        <name>succinate</name>
        <dbReference type="ChEBI" id="CHEBI:30031"/>
        <label>1</label>
    </ligand>
</feature>
<feature type="binding site" evidence="6">
    <location>
        <position position="338"/>
    </location>
    <ligand>
        <name>succinate</name>
        <dbReference type="ChEBI" id="CHEBI:30031"/>
        <label>4</label>
    </ligand>
</feature>
<dbReference type="EvolutionaryTrace" id="C0QQ26"/>
<sequence>MERKLKILLDYSSKIANEKDLRNVLLFLTDLAKEIMEADRCSIFLYDDQKKTLWTIVAHGVDRIEIDADKGIAGYVFRTGEILNIPDAYKDPRFDRDIDKRTGYRTRTILAVPLFDRKQNIIGVFQVINKLTNSVFTEEDIELLRHISLYASSTIENAILYEKLKKAHEDVIYRLSHATKFKDPETQNHIIRVGLYCEILAREAGLDEEDVELVKLAAPMHDIGKVGIPDRVLLKPGKLNDEEWEIMKKHTIYGYEILKGGDSRLLQIAADIAIEHHERWDGTGYPFGKKGEEISIYGRMTSISDVFDALTSDRPYKKAWDMDRTVRFFKEQKGKHFDPFLTDIFLKNIDQMFSIKRELRDED</sequence>
<dbReference type="SUPFAM" id="SSF109604">
    <property type="entry name" value="HD-domain/PDEase-like"/>
    <property type="match status" value="1"/>
</dbReference>